<dbReference type="Proteomes" id="UP001182556">
    <property type="component" value="Unassembled WGS sequence"/>
</dbReference>
<sequence length="504" mass="57450">MSLNQRKQEKDYTAEVKALQPQAEELAKSGKLQEAVDKITALEKQTRNAADMSSTSTLLVLLARLLWEAKSYDDLNAQLTVMSKKHGQLKEAVVRMVDEAMTWLPELKQRKESGEFKGGKDRWLELVKTLRDITEGKIYLELARARLTGMLAAYHENLAETAPSEASSSTAAPAPTAESSTSKDKEAKKEPVTKQDHLDAAADLMTDIQVETYSSMDKREKTEFILEQMRLESLRGNWSRVRVGSRKINRVYLKEKDSADMKLRYYDLMVQLALQEDAYLEACSAYQEVWDTEEIKKDEAREINVLENIMTYVVLAPYNNEQSDMLHKLYADPALQKSPVYYDLVKCFVTKELMRWPGIESLYGQTLRQSPVFAPDSTLGKKTGSKTEGKKVEEIEAPGVARWEELHKRVVEHNIRVIAEYYSRVTMERLTELLDLPPTTTERTLCKLVTDKTVYARIDRPKGIVTFKAKKTNYQILNEWSGDVSKILSLVEKTSHLVSKVSSI</sequence>
<dbReference type="Pfam" id="PF18098">
    <property type="entry name" value="RPN5_C"/>
    <property type="match status" value="1"/>
</dbReference>
<name>A0AAD9L6V8_PAPLA</name>
<gene>
    <name evidence="5" type="ORF">DB88DRAFT_483801</name>
</gene>
<dbReference type="GO" id="GO:0005737">
    <property type="term" value="C:cytoplasm"/>
    <property type="evidence" value="ECO:0007669"/>
    <property type="project" value="TreeGrafter"/>
</dbReference>
<keyword evidence="6" id="KW-1185">Reference proteome</keyword>
<proteinExistence type="inferred from homology"/>
<feature type="region of interest" description="Disordered" evidence="3">
    <location>
        <begin position="160"/>
        <end position="200"/>
    </location>
</feature>
<evidence type="ECO:0000259" key="4">
    <source>
        <dbReference type="PROSITE" id="PS50250"/>
    </source>
</evidence>
<keyword evidence="2" id="KW-0647">Proteasome</keyword>
<dbReference type="SMART" id="SM00088">
    <property type="entry name" value="PINT"/>
    <property type="match status" value="1"/>
</dbReference>
<dbReference type="GO" id="GO:0008541">
    <property type="term" value="C:proteasome regulatory particle, lid subcomplex"/>
    <property type="evidence" value="ECO:0007669"/>
    <property type="project" value="TreeGrafter"/>
</dbReference>
<feature type="compositionally biased region" description="Basic and acidic residues" evidence="3">
    <location>
        <begin position="181"/>
        <end position="200"/>
    </location>
</feature>
<feature type="domain" description="PCI" evidence="4">
    <location>
        <begin position="281"/>
        <end position="472"/>
    </location>
</feature>
<evidence type="ECO:0000256" key="3">
    <source>
        <dbReference type="SAM" id="MobiDB-lite"/>
    </source>
</evidence>
<dbReference type="Pfam" id="PF22241">
    <property type="entry name" value="PSMD12-CSN4_N"/>
    <property type="match status" value="1"/>
</dbReference>
<evidence type="ECO:0000256" key="2">
    <source>
        <dbReference type="ARBA" id="ARBA00022942"/>
    </source>
</evidence>
<dbReference type="PANTHER" id="PTHR10855">
    <property type="entry name" value="26S PROTEASOME NON-ATPASE REGULATORY SUBUNIT 12/COP9 SIGNALOSOME COMPLEX SUBUNIT 4"/>
    <property type="match status" value="1"/>
</dbReference>
<dbReference type="InterPro" id="IPR036390">
    <property type="entry name" value="WH_DNA-bd_sf"/>
</dbReference>
<feature type="compositionally biased region" description="Low complexity" evidence="3">
    <location>
        <begin position="160"/>
        <end position="180"/>
    </location>
</feature>
<dbReference type="InterPro" id="IPR040896">
    <property type="entry name" value="RPN5_C"/>
</dbReference>
<evidence type="ECO:0000313" key="6">
    <source>
        <dbReference type="Proteomes" id="UP001182556"/>
    </source>
</evidence>
<reference evidence="5" key="1">
    <citation type="submission" date="2023-02" db="EMBL/GenBank/DDBJ databases">
        <title>Identification and recombinant expression of a fungal hydrolase from Papiliotrema laurentii that hydrolyzes apple cutin and clears colloidal polyester polyurethane.</title>
        <authorList>
            <consortium name="DOE Joint Genome Institute"/>
            <person name="Roman V.A."/>
            <person name="Bojanowski C."/>
            <person name="Crable B.R."/>
            <person name="Wagner D.N."/>
            <person name="Hung C.S."/>
            <person name="Nadeau L.J."/>
            <person name="Schratz L."/>
            <person name="Haridas S."/>
            <person name="Pangilinan J."/>
            <person name="Lipzen A."/>
            <person name="Na H."/>
            <person name="Yan M."/>
            <person name="Ng V."/>
            <person name="Grigoriev I.V."/>
            <person name="Spatafora J.W."/>
            <person name="Barlow D."/>
            <person name="Biffinger J."/>
            <person name="Kelley-Loughnane N."/>
            <person name="Varaljay V.A."/>
            <person name="Crookes-Goodson W.J."/>
        </authorList>
    </citation>
    <scope>NUCLEOTIDE SEQUENCE</scope>
    <source>
        <strain evidence="5">5307AH</strain>
    </source>
</reference>
<dbReference type="Pfam" id="PF01399">
    <property type="entry name" value="PCI"/>
    <property type="match status" value="1"/>
</dbReference>
<dbReference type="GO" id="GO:0005634">
    <property type="term" value="C:nucleus"/>
    <property type="evidence" value="ECO:0007669"/>
    <property type="project" value="UniProtKB-ARBA"/>
</dbReference>
<dbReference type="AlphaFoldDB" id="A0AAD9L6V8"/>
<dbReference type="Gene3D" id="1.10.10.10">
    <property type="entry name" value="Winged helix-like DNA-binding domain superfamily/Winged helix DNA-binding domain"/>
    <property type="match status" value="1"/>
</dbReference>
<dbReference type="InterPro" id="IPR040134">
    <property type="entry name" value="PSMD12/CSN4"/>
</dbReference>
<protein>
    <recommendedName>
        <fullName evidence="4">PCI domain-containing protein</fullName>
    </recommendedName>
</protein>
<dbReference type="FunFam" id="1.10.10.10:FF:000070">
    <property type="entry name" value="26S proteasome non-ATPase regulatory subunit 12"/>
    <property type="match status" value="1"/>
</dbReference>
<organism evidence="5 6">
    <name type="scientific">Papiliotrema laurentii</name>
    <name type="common">Cryptococcus laurentii</name>
    <dbReference type="NCBI Taxonomy" id="5418"/>
    <lineage>
        <taxon>Eukaryota</taxon>
        <taxon>Fungi</taxon>
        <taxon>Dikarya</taxon>
        <taxon>Basidiomycota</taxon>
        <taxon>Agaricomycotina</taxon>
        <taxon>Tremellomycetes</taxon>
        <taxon>Tremellales</taxon>
        <taxon>Rhynchogastremaceae</taxon>
        <taxon>Papiliotrema</taxon>
    </lineage>
</organism>
<comment type="caution">
    <text evidence="5">The sequence shown here is derived from an EMBL/GenBank/DDBJ whole genome shotgun (WGS) entry which is preliminary data.</text>
</comment>
<dbReference type="PROSITE" id="PS50250">
    <property type="entry name" value="PCI"/>
    <property type="match status" value="1"/>
</dbReference>
<accession>A0AAD9L6V8</accession>
<dbReference type="InterPro" id="IPR000717">
    <property type="entry name" value="PCI_dom"/>
</dbReference>
<evidence type="ECO:0000313" key="5">
    <source>
        <dbReference type="EMBL" id="KAK1925403.1"/>
    </source>
</evidence>
<dbReference type="InterPro" id="IPR036388">
    <property type="entry name" value="WH-like_DNA-bd_sf"/>
</dbReference>
<dbReference type="SUPFAM" id="SSF46785">
    <property type="entry name" value="Winged helix' DNA-binding domain"/>
    <property type="match status" value="1"/>
</dbReference>
<dbReference type="PANTHER" id="PTHR10855:SF1">
    <property type="entry name" value="26S PROTEASOME NON-ATPASE REGULATORY SUBUNIT 12"/>
    <property type="match status" value="1"/>
</dbReference>
<dbReference type="EMBL" id="JAODAN010000003">
    <property type="protein sequence ID" value="KAK1925403.1"/>
    <property type="molecule type" value="Genomic_DNA"/>
</dbReference>
<dbReference type="InterPro" id="IPR054559">
    <property type="entry name" value="PSMD12-CSN4-like_N"/>
</dbReference>
<comment type="similarity">
    <text evidence="1">Belongs to the proteasome subunit p55 family.</text>
</comment>
<evidence type="ECO:0000256" key="1">
    <source>
        <dbReference type="ARBA" id="ARBA00006397"/>
    </source>
</evidence>